<accession>A0ABY6KMI7</accession>
<evidence type="ECO:0000256" key="7">
    <source>
        <dbReference type="ARBA" id="ARBA00022989"/>
    </source>
</evidence>
<evidence type="ECO:0000256" key="3">
    <source>
        <dbReference type="ARBA" id="ARBA00022630"/>
    </source>
</evidence>
<evidence type="ECO:0000256" key="17">
    <source>
        <dbReference type="SAM" id="Phobius"/>
    </source>
</evidence>
<keyword evidence="7 17" id="KW-1133">Transmembrane helix</keyword>
<evidence type="ECO:0000256" key="10">
    <source>
        <dbReference type="ARBA" id="ARBA00045957"/>
    </source>
</evidence>
<feature type="transmembrane region" description="Helical" evidence="17">
    <location>
        <begin position="515"/>
        <end position="532"/>
    </location>
</feature>
<keyword evidence="19" id="KW-1185">Reference proteome</keyword>
<dbReference type="InterPro" id="IPR000960">
    <property type="entry name" value="Flavin_mOase"/>
</dbReference>
<comment type="catalytic activity">
    <reaction evidence="13">
        <text>trimethylamine + NADPH + O2 = trimethylamine N-oxide + NADP(+) + H2O</text>
        <dbReference type="Rhea" id="RHEA:31979"/>
        <dbReference type="ChEBI" id="CHEBI:15377"/>
        <dbReference type="ChEBI" id="CHEBI:15379"/>
        <dbReference type="ChEBI" id="CHEBI:15724"/>
        <dbReference type="ChEBI" id="CHEBI:57783"/>
        <dbReference type="ChEBI" id="CHEBI:58349"/>
        <dbReference type="ChEBI" id="CHEBI:58389"/>
        <dbReference type="EC" id="1.14.13.148"/>
    </reaction>
    <physiologicalReaction direction="left-to-right" evidence="13">
        <dbReference type="Rhea" id="RHEA:31980"/>
    </physiologicalReaction>
</comment>
<dbReference type="PRINTS" id="PR00370">
    <property type="entry name" value="FMOXYGENASE"/>
</dbReference>
<evidence type="ECO:0000256" key="16">
    <source>
        <dbReference type="RuleBase" id="RU361177"/>
    </source>
</evidence>
<evidence type="ECO:0000256" key="13">
    <source>
        <dbReference type="ARBA" id="ARBA00048088"/>
    </source>
</evidence>
<gene>
    <name evidence="18" type="ORF">LAZ67_7001063</name>
</gene>
<comment type="function">
    <text evidence="10">Broad spectrum monooxygenase that catalyzes the oxygenation of a wide variety of nitrogen- and sulfur-containing compounds including xenobiotics. Catalyzes the S-oxygenation of hypotaurine to produce taurine, an organic osmolyte involved in cell volume regulation as well as a variety of cytoprotective and developmental processes. In vitro, catalyzes the N-oxygenation of trimethylamine (TMA) to produce trimethylamine N-oxide (TMAO) and could therefore participate to the detoxification of this compound that is generated by the action of gut microbiota from dietary precursors such as choline, choline containing compounds, betaine or L-carnitine.</text>
</comment>
<keyword evidence="4 17" id="KW-0812">Transmembrane</keyword>
<dbReference type="Proteomes" id="UP001235939">
    <property type="component" value="Chromosome 07"/>
</dbReference>
<sequence>MAVYRRVCVVGGGLAGLGSIKSCLEEGLEPSCYEMQDNIGGLWRYKDDDIQERGCVMQCTIINTSKEMSSISDYPFPEHLPNYMHNSEVIKVIDEFADSFNMKKYIKFRHKVIEVRKAEDYQKTGRWRVRIKDLQNEKEFEEIFDAVMICTGHHVFPLEPKFPGQEKFKGRIIHSHSYKSSVGFEGRSVVVVGAGNSAVDAATDVCHVTRKVILSTRTGLWLTPRVSTFGLPSDINYLTRFWNFMFDIMPWKFSNWGMEALCNLRIDHEAYGLKPKHRYLAQHPTLNDALPDRILSGHIRIKGDIKEFTENGIIFENETTETPVDDVVLCTGYKVKFPFLDFKFENNKVELYKLVFPPDDPHPSMAFIGLFQPLGPGFPPGELQCRWVGRIFSGKSTLPPKHIMWANIKEYVEKTRKIFGPSPCHTLHLYYVNYLDEIANIIGCKPNFFKMFFTDPILFFYCVFGPCLPYQFRLSGPGAWKGARDAILTYKKRMYAPLKSSRITKKNESCCSKNIYKIFLMVLPILVYLFWFEYF</sequence>
<proteinExistence type="inferred from homology"/>
<dbReference type="InterPro" id="IPR002253">
    <property type="entry name" value="Flavin_mOase_1"/>
</dbReference>
<protein>
    <recommendedName>
        <fullName evidence="16">Flavin-containing monooxygenase</fullName>
        <ecNumber evidence="16">1.-.-.-</ecNumber>
    </recommendedName>
</protein>
<evidence type="ECO:0000256" key="4">
    <source>
        <dbReference type="ARBA" id="ARBA00022692"/>
    </source>
</evidence>
<evidence type="ECO:0000256" key="9">
    <source>
        <dbReference type="ARBA" id="ARBA00023136"/>
    </source>
</evidence>
<keyword evidence="8 15" id="KW-0560">Oxidoreductase</keyword>
<comment type="similarity">
    <text evidence="2 15 16">Belongs to the FMO family.</text>
</comment>
<dbReference type="InterPro" id="IPR020946">
    <property type="entry name" value="Flavin_mOase-like"/>
</dbReference>
<keyword evidence="5 15" id="KW-0274">FAD</keyword>
<keyword evidence="6 15" id="KW-0521">NADP</keyword>
<dbReference type="EMBL" id="CP092869">
    <property type="protein sequence ID" value="UYV69878.1"/>
    <property type="molecule type" value="Genomic_DNA"/>
</dbReference>
<dbReference type="InterPro" id="IPR036188">
    <property type="entry name" value="FAD/NAD-bd_sf"/>
</dbReference>
<evidence type="ECO:0000256" key="2">
    <source>
        <dbReference type="ARBA" id="ARBA00009183"/>
    </source>
</evidence>
<keyword evidence="15" id="KW-0256">Endoplasmic reticulum</keyword>
<dbReference type="PIRSF" id="PIRSF000332">
    <property type="entry name" value="FMO"/>
    <property type="match status" value="1"/>
</dbReference>
<evidence type="ECO:0000256" key="15">
    <source>
        <dbReference type="PIRNR" id="PIRNR000332"/>
    </source>
</evidence>
<comment type="catalytic activity">
    <reaction evidence="11">
        <text>hypotaurine + NADH + O2 + H(+) = taurine + NAD(+) + H2O</text>
        <dbReference type="Rhea" id="RHEA:74111"/>
        <dbReference type="ChEBI" id="CHEBI:15377"/>
        <dbReference type="ChEBI" id="CHEBI:15378"/>
        <dbReference type="ChEBI" id="CHEBI:15379"/>
        <dbReference type="ChEBI" id="CHEBI:57540"/>
        <dbReference type="ChEBI" id="CHEBI:57853"/>
        <dbReference type="ChEBI" id="CHEBI:57945"/>
        <dbReference type="ChEBI" id="CHEBI:507393"/>
        <dbReference type="EC" id="1.14.13.8"/>
    </reaction>
    <physiologicalReaction direction="left-to-right" evidence="11">
        <dbReference type="Rhea" id="RHEA:74112"/>
    </physiologicalReaction>
</comment>
<keyword evidence="15 16" id="KW-0503">Monooxygenase</keyword>
<dbReference type="Gene3D" id="3.50.50.60">
    <property type="entry name" value="FAD/NAD(P)-binding domain"/>
    <property type="match status" value="1"/>
</dbReference>
<evidence type="ECO:0000256" key="6">
    <source>
        <dbReference type="ARBA" id="ARBA00022857"/>
    </source>
</evidence>
<dbReference type="PRINTS" id="PR01121">
    <property type="entry name" value="FMOXYGENASE1"/>
</dbReference>
<evidence type="ECO:0000256" key="1">
    <source>
        <dbReference type="ARBA" id="ARBA00004389"/>
    </source>
</evidence>
<evidence type="ECO:0000313" key="19">
    <source>
        <dbReference type="Proteomes" id="UP001235939"/>
    </source>
</evidence>
<reference evidence="18 19" key="1">
    <citation type="submission" date="2022-01" db="EMBL/GenBank/DDBJ databases">
        <title>A chromosomal length assembly of Cordylochernes scorpioides.</title>
        <authorList>
            <person name="Zeh D."/>
            <person name="Zeh J."/>
        </authorList>
    </citation>
    <scope>NUCLEOTIDE SEQUENCE [LARGE SCALE GENOMIC DNA]</scope>
    <source>
        <strain evidence="18">IN4F17</strain>
        <tissue evidence="18">Whole Body</tissue>
    </source>
</reference>
<comment type="cofactor">
    <cofactor evidence="15 16">
        <name>FAD</name>
        <dbReference type="ChEBI" id="CHEBI:57692"/>
    </cofactor>
</comment>
<comment type="catalytic activity">
    <reaction evidence="12">
        <text>hypotaurine + NADPH + O2 + H(+) = taurine + NADP(+) + H2O</text>
        <dbReference type="Rhea" id="RHEA:69819"/>
        <dbReference type="ChEBI" id="CHEBI:15377"/>
        <dbReference type="ChEBI" id="CHEBI:15378"/>
        <dbReference type="ChEBI" id="CHEBI:15379"/>
        <dbReference type="ChEBI" id="CHEBI:57783"/>
        <dbReference type="ChEBI" id="CHEBI:57853"/>
        <dbReference type="ChEBI" id="CHEBI:58349"/>
        <dbReference type="ChEBI" id="CHEBI:507393"/>
        <dbReference type="EC" id="1.14.13.8"/>
    </reaction>
    <physiologicalReaction direction="left-to-right" evidence="12">
        <dbReference type="Rhea" id="RHEA:69820"/>
    </physiologicalReaction>
</comment>
<comment type="catalytic activity">
    <reaction evidence="14">
        <text>N,N-dimethylaniline + NADPH + O2 + H(+) = N,N-dimethylaniline N-oxide + NADP(+) + H2O</text>
        <dbReference type="Rhea" id="RHEA:24468"/>
        <dbReference type="ChEBI" id="CHEBI:15377"/>
        <dbReference type="ChEBI" id="CHEBI:15378"/>
        <dbReference type="ChEBI" id="CHEBI:15379"/>
        <dbReference type="ChEBI" id="CHEBI:16269"/>
        <dbReference type="ChEBI" id="CHEBI:17735"/>
        <dbReference type="ChEBI" id="CHEBI:57783"/>
        <dbReference type="ChEBI" id="CHEBI:58349"/>
        <dbReference type="EC" id="1.14.13.8"/>
    </reaction>
    <physiologicalReaction direction="left-to-right" evidence="14">
        <dbReference type="Rhea" id="RHEA:24469"/>
    </physiologicalReaction>
</comment>
<comment type="subcellular location">
    <subcellularLocation>
        <location evidence="1">Endoplasmic reticulum membrane</location>
        <topology evidence="1">Single-pass membrane protein</topology>
    </subcellularLocation>
</comment>
<evidence type="ECO:0000256" key="5">
    <source>
        <dbReference type="ARBA" id="ARBA00022827"/>
    </source>
</evidence>
<evidence type="ECO:0000256" key="14">
    <source>
        <dbReference type="ARBA" id="ARBA00049443"/>
    </source>
</evidence>
<dbReference type="Pfam" id="PF00743">
    <property type="entry name" value="FMO-like"/>
    <property type="match status" value="1"/>
</dbReference>
<evidence type="ECO:0000313" key="18">
    <source>
        <dbReference type="EMBL" id="UYV69878.1"/>
    </source>
</evidence>
<organism evidence="18 19">
    <name type="scientific">Cordylochernes scorpioides</name>
    <dbReference type="NCBI Taxonomy" id="51811"/>
    <lineage>
        <taxon>Eukaryota</taxon>
        <taxon>Metazoa</taxon>
        <taxon>Ecdysozoa</taxon>
        <taxon>Arthropoda</taxon>
        <taxon>Chelicerata</taxon>
        <taxon>Arachnida</taxon>
        <taxon>Pseudoscorpiones</taxon>
        <taxon>Cheliferoidea</taxon>
        <taxon>Chernetidae</taxon>
        <taxon>Cordylochernes</taxon>
    </lineage>
</organism>
<dbReference type="SUPFAM" id="SSF51905">
    <property type="entry name" value="FAD/NAD(P)-binding domain"/>
    <property type="match status" value="2"/>
</dbReference>
<dbReference type="PANTHER" id="PTHR23023">
    <property type="entry name" value="DIMETHYLANILINE MONOOXYGENASE"/>
    <property type="match status" value="1"/>
</dbReference>
<dbReference type="InterPro" id="IPR050346">
    <property type="entry name" value="FMO-like"/>
</dbReference>
<evidence type="ECO:0000256" key="8">
    <source>
        <dbReference type="ARBA" id="ARBA00023002"/>
    </source>
</evidence>
<evidence type="ECO:0000256" key="11">
    <source>
        <dbReference type="ARBA" id="ARBA00047338"/>
    </source>
</evidence>
<keyword evidence="9 15" id="KW-0472">Membrane</keyword>
<dbReference type="EC" id="1.-.-.-" evidence="16"/>
<name>A0ABY6KMI7_9ARAC</name>
<evidence type="ECO:0000256" key="12">
    <source>
        <dbReference type="ARBA" id="ARBA00048041"/>
    </source>
</evidence>
<keyword evidence="3 15" id="KW-0285">Flavoprotein</keyword>